<proteinExistence type="predicted"/>
<evidence type="ECO:0000313" key="1">
    <source>
        <dbReference type="EMBL" id="OJZ91800.1"/>
    </source>
</evidence>
<dbReference type="EMBL" id="KV878236">
    <property type="protein sequence ID" value="OJZ91800.1"/>
    <property type="molecule type" value="Genomic_DNA"/>
</dbReference>
<reference evidence="2" key="1">
    <citation type="journal article" date="2017" name="Genome Biol.">
        <title>Comparative genomics reveals high biological diversity and specific adaptations in the industrially and medically important fungal genus Aspergillus.</title>
        <authorList>
            <person name="de Vries R.P."/>
            <person name="Riley R."/>
            <person name="Wiebenga A."/>
            <person name="Aguilar-Osorio G."/>
            <person name="Amillis S."/>
            <person name="Uchima C.A."/>
            <person name="Anderluh G."/>
            <person name="Asadollahi M."/>
            <person name="Askin M."/>
            <person name="Barry K."/>
            <person name="Battaglia E."/>
            <person name="Bayram O."/>
            <person name="Benocci T."/>
            <person name="Braus-Stromeyer S.A."/>
            <person name="Caldana C."/>
            <person name="Canovas D."/>
            <person name="Cerqueira G.C."/>
            <person name="Chen F."/>
            <person name="Chen W."/>
            <person name="Choi C."/>
            <person name="Clum A."/>
            <person name="Dos Santos R.A."/>
            <person name="Damasio A.R."/>
            <person name="Diallinas G."/>
            <person name="Emri T."/>
            <person name="Fekete E."/>
            <person name="Flipphi M."/>
            <person name="Freyberg S."/>
            <person name="Gallo A."/>
            <person name="Gournas C."/>
            <person name="Habgood R."/>
            <person name="Hainaut M."/>
            <person name="Harispe M.L."/>
            <person name="Henrissat B."/>
            <person name="Hilden K.S."/>
            <person name="Hope R."/>
            <person name="Hossain A."/>
            <person name="Karabika E."/>
            <person name="Karaffa L."/>
            <person name="Karanyi Z."/>
            <person name="Krasevec N."/>
            <person name="Kuo A."/>
            <person name="Kusch H."/>
            <person name="LaButti K."/>
            <person name="Lagendijk E.L."/>
            <person name="Lapidus A."/>
            <person name="Levasseur A."/>
            <person name="Lindquist E."/>
            <person name="Lipzen A."/>
            <person name="Logrieco A.F."/>
            <person name="MacCabe A."/>
            <person name="Maekelae M.R."/>
            <person name="Malavazi I."/>
            <person name="Melin P."/>
            <person name="Meyer V."/>
            <person name="Mielnichuk N."/>
            <person name="Miskei M."/>
            <person name="Molnar A.P."/>
            <person name="Mule G."/>
            <person name="Ngan C.Y."/>
            <person name="Orejas M."/>
            <person name="Orosz E."/>
            <person name="Ouedraogo J.P."/>
            <person name="Overkamp K.M."/>
            <person name="Park H.-S."/>
            <person name="Perrone G."/>
            <person name="Piumi F."/>
            <person name="Punt P.J."/>
            <person name="Ram A.F."/>
            <person name="Ramon A."/>
            <person name="Rauscher S."/>
            <person name="Record E."/>
            <person name="Riano-Pachon D.M."/>
            <person name="Robert V."/>
            <person name="Roehrig J."/>
            <person name="Ruller R."/>
            <person name="Salamov A."/>
            <person name="Salih N.S."/>
            <person name="Samson R.A."/>
            <person name="Sandor E."/>
            <person name="Sanguinetti M."/>
            <person name="Schuetze T."/>
            <person name="Sepcic K."/>
            <person name="Shelest E."/>
            <person name="Sherlock G."/>
            <person name="Sophianopoulou V."/>
            <person name="Squina F.M."/>
            <person name="Sun H."/>
            <person name="Susca A."/>
            <person name="Todd R.B."/>
            <person name="Tsang A."/>
            <person name="Unkles S.E."/>
            <person name="van de Wiele N."/>
            <person name="van Rossen-Uffink D."/>
            <person name="Oliveira J.V."/>
            <person name="Vesth T.C."/>
            <person name="Visser J."/>
            <person name="Yu J.-H."/>
            <person name="Zhou M."/>
            <person name="Andersen M.R."/>
            <person name="Archer D.B."/>
            <person name="Baker S.E."/>
            <person name="Benoit I."/>
            <person name="Brakhage A.A."/>
            <person name="Braus G.H."/>
            <person name="Fischer R."/>
            <person name="Frisvad J.C."/>
            <person name="Goldman G.H."/>
            <person name="Houbraken J."/>
            <person name="Oakley B."/>
            <person name="Pocsi I."/>
            <person name="Scazzocchio C."/>
            <person name="Seiboth B."/>
            <person name="vanKuyk P.A."/>
            <person name="Wortman J."/>
            <person name="Dyer P.S."/>
            <person name="Grigoriev I.V."/>
        </authorList>
    </citation>
    <scope>NUCLEOTIDE SEQUENCE [LARGE SCALE GENOMIC DNA]</scope>
    <source>
        <strain evidence="2">CBS 106.47</strain>
    </source>
</reference>
<dbReference type="AlphaFoldDB" id="A0A1M3TYA6"/>
<dbReference type="VEuPathDB" id="FungiDB:ASPFODRAFT_695256"/>
<gene>
    <name evidence="1" type="ORF">ASPFODRAFT_695256</name>
</gene>
<accession>A0A1M3TYA6</accession>
<dbReference type="Proteomes" id="UP000184063">
    <property type="component" value="Unassembled WGS sequence"/>
</dbReference>
<protein>
    <submittedName>
        <fullName evidence="1">Uncharacterized protein</fullName>
    </submittedName>
</protein>
<organism evidence="1 2">
    <name type="scientific">Aspergillus luchuensis (strain CBS 106.47)</name>
    <dbReference type="NCBI Taxonomy" id="1137211"/>
    <lineage>
        <taxon>Eukaryota</taxon>
        <taxon>Fungi</taxon>
        <taxon>Dikarya</taxon>
        <taxon>Ascomycota</taxon>
        <taxon>Pezizomycotina</taxon>
        <taxon>Eurotiomycetes</taxon>
        <taxon>Eurotiomycetidae</taxon>
        <taxon>Eurotiales</taxon>
        <taxon>Aspergillaceae</taxon>
        <taxon>Aspergillus</taxon>
        <taxon>Aspergillus subgen. Circumdati</taxon>
    </lineage>
</organism>
<name>A0A1M3TYA6_ASPLC</name>
<sequence length="89" mass="9931">MAGHDGQGLLCTSAQPITPLTNSRCCPAWQNRSVRIGNLHAHGRVMIPYRHDLQEPLSVPVRYCPLISHCQLKPSELLQATKRELASDF</sequence>
<evidence type="ECO:0000313" key="2">
    <source>
        <dbReference type="Proteomes" id="UP000184063"/>
    </source>
</evidence>